<dbReference type="GO" id="GO:0009898">
    <property type="term" value="C:cytoplasmic side of plasma membrane"/>
    <property type="evidence" value="ECO:0007669"/>
    <property type="project" value="TreeGrafter"/>
</dbReference>
<protein>
    <recommendedName>
        <fullName evidence="2">L-glutamate gamma-semialdehyde dehydrogenase</fullName>
        <ecNumber evidence="2">1.2.1.88</ecNumber>
    </recommendedName>
</protein>
<gene>
    <name evidence="11" type="primary">rocA</name>
    <name evidence="11" type="ORF">DB43_HL00290</name>
</gene>
<feature type="domain" description="Aldehyde dehydrogenase" evidence="9">
    <location>
        <begin position="555"/>
        <end position="992"/>
    </location>
</feature>
<dbReference type="Gene3D" id="3.40.309.10">
    <property type="entry name" value="Aldehyde Dehydrogenase, Chain A, domain 2"/>
    <property type="match status" value="1"/>
</dbReference>
<dbReference type="PROSITE" id="PS00687">
    <property type="entry name" value="ALDEHYDE_DEHYDR_GLU"/>
    <property type="match status" value="1"/>
</dbReference>
<dbReference type="EC" id="1.2.1.88" evidence="2"/>
<dbReference type="InterPro" id="IPR016161">
    <property type="entry name" value="Ald_DH/histidinol_DH"/>
</dbReference>
<comment type="similarity">
    <text evidence="8">Belongs to the aldehyde dehydrogenase family.</text>
</comment>
<sequence>MEGSRYITQSKKIIQDLKGKSLTVEERRELAIELATLIQKEARRTISNKERRIQAQLARMMNDPSGKLFTIHMTDQCFRSSKVTRVADQLLYLLNKYGVPSYLSYDKQFQLHAFKWVANKIPSIAVPLTKRALRKETAAVVLPGEWSTLSKHVRKRRDEGIRINLNRLGEAILGEKEAEKRLEKYIEDLSKPEIEYISVKISTLSSQLNLIDREGTLNHLAQTLRKLYRAAQQYQYVQPTGMRTSKFVNLDMEEFRDLYLTVELFKKVLEEPEFLKYKAGIVLQSYIPDSFLLQQELTVWALRRTANGGAPIKIRIVKGANLAAEKVDASMHGWPLATYQTKLETDGNFKRMLTYAAQPEHAKSVHIGIGSHNLFDICYAIVLTAEKDIWPYMQFEMLEGMGAPLPRVVKELTNDLLLYCPVADKEHFQNAVAYLIRRLDENTSSENFLRYLFSMIPGTKHWQAQANLFSYACHTMQNVSINPKRNQNRFFPPQDPPLISPFLNEADTDWSLPTNSKWAENIAKDWKNFSFEPVPLMIAGEMIHTNNPDLTAHGIAPSNPNKPLFTYSLANSLQVNQAIEAALKAYPKWRETSFQDRSLLLAKVAQAFRTNRGKLIGVMIAETGKTMAEADGEISEAIDFIEYYRRNAEKFGLFQDISWSPKGIVVVTPPWNFPCSIPTGGIVAALVTGNCVLFKPALEAVLVGYTLAQILWEAGIDPQVLQFIPCQDDPVASELVKDPRVSTIVLTGATATAKHLLKLRPGMNLVAETGGKNTLIITSLADRDLAIKDLMHSAFSHAGQKCSACSLAILEAEVYDDPLFRAQLCDAVASLPVGSPWNLSTRINPLIRPPNEHLLKGLTTLEEGEEWLLAPKQDPENPHLWSPGIKIGVTKGSFTYTTELFGPVLGIMRAENLKHALELANGTSYGLTAGLHSLDEREQDYWKQHIQAGNCYINRTITGAIVQRQPFGGCKQSSFGPSIKAGGPHTLTQFMHAEQKNLPENHGQTPAFTAEIVEHLEKSGFSQEQVTRWKAAITDYQQSWTTYFSRDHDPSKILGQDNLLHYTPYPKMFFRIQDADDYVDGLLVMAAAHICGTPLEISGDQKQLGMLIQADWIKHFSLLTLKIEAEENFIHRISETQDGRIRLLSSSTPALLEMLAKNSFSLVVSPVLAKGYLELIKYLREVAFSINYHRYGNLGDREFQV</sequence>
<evidence type="ECO:0000256" key="6">
    <source>
        <dbReference type="PIRSR" id="PIRSR000197-1"/>
    </source>
</evidence>
<evidence type="ECO:0000259" key="10">
    <source>
        <dbReference type="Pfam" id="PF01619"/>
    </source>
</evidence>
<feature type="active site" evidence="6 7">
    <location>
        <position position="768"/>
    </location>
</feature>
<proteinExistence type="inferred from homology"/>
<dbReference type="SUPFAM" id="SSF51730">
    <property type="entry name" value="FAD-linked oxidoreductase"/>
    <property type="match status" value="1"/>
</dbReference>
<reference evidence="11 12" key="1">
    <citation type="journal article" date="2014" name="Mol. Biol. Evol.">
        <title>Massive expansion of Ubiquitination-related gene families within the Chlamydiae.</title>
        <authorList>
            <person name="Domman D."/>
            <person name="Collingro A."/>
            <person name="Lagkouvardos I."/>
            <person name="Gehre L."/>
            <person name="Weinmaier T."/>
            <person name="Rattei T."/>
            <person name="Subtil A."/>
            <person name="Horn M."/>
        </authorList>
    </citation>
    <scope>NUCLEOTIDE SEQUENCE [LARGE SCALE GENOMIC DNA]</scope>
    <source>
        <strain evidence="11 12">OEW1</strain>
    </source>
</reference>
<dbReference type="Pfam" id="PF00171">
    <property type="entry name" value="Aldedh"/>
    <property type="match status" value="1"/>
</dbReference>
<evidence type="ECO:0000256" key="2">
    <source>
        <dbReference type="ARBA" id="ARBA00012884"/>
    </source>
</evidence>
<dbReference type="InterPro" id="IPR016160">
    <property type="entry name" value="Ald_DH_CS_CYS"/>
</dbReference>
<evidence type="ECO:0000256" key="4">
    <source>
        <dbReference type="ARBA" id="ARBA00023027"/>
    </source>
</evidence>
<dbReference type="PROSITE" id="PS00070">
    <property type="entry name" value="ALDEHYDE_DEHYDR_CYS"/>
    <property type="match status" value="1"/>
</dbReference>
<dbReference type="InterPro" id="IPR025703">
    <property type="entry name" value="Bifunct_PutA"/>
</dbReference>
<dbReference type="Gene3D" id="3.20.20.220">
    <property type="match status" value="1"/>
</dbReference>
<keyword evidence="3 8" id="KW-0560">Oxidoreductase</keyword>
<dbReference type="GO" id="GO:0003700">
    <property type="term" value="F:DNA-binding transcription factor activity"/>
    <property type="evidence" value="ECO:0007669"/>
    <property type="project" value="InterPro"/>
</dbReference>
<keyword evidence="4" id="KW-0520">NAD</keyword>
<comment type="catalytic activity">
    <reaction evidence="5">
        <text>L-glutamate 5-semialdehyde + NAD(+) + H2O = L-glutamate + NADH + 2 H(+)</text>
        <dbReference type="Rhea" id="RHEA:30235"/>
        <dbReference type="ChEBI" id="CHEBI:15377"/>
        <dbReference type="ChEBI" id="CHEBI:15378"/>
        <dbReference type="ChEBI" id="CHEBI:29985"/>
        <dbReference type="ChEBI" id="CHEBI:57540"/>
        <dbReference type="ChEBI" id="CHEBI:57945"/>
        <dbReference type="ChEBI" id="CHEBI:58066"/>
        <dbReference type="EC" id="1.2.1.88"/>
    </reaction>
</comment>
<accession>A0A0C1C6F8</accession>
<dbReference type="Gene3D" id="3.40.605.10">
    <property type="entry name" value="Aldehyde Dehydrogenase, Chain A, domain 1"/>
    <property type="match status" value="1"/>
</dbReference>
<dbReference type="InterPro" id="IPR015590">
    <property type="entry name" value="Aldehyde_DH_dom"/>
</dbReference>
<evidence type="ECO:0000256" key="3">
    <source>
        <dbReference type="ARBA" id="ARBA00023002"/>
    </source>
</evidence>
<dbReference type="InterPro" id="IPR016163">
    <property type="entry name" value="Ald_DH_C"/>
</dbReference>
<feature type="domain" description="Proline dehydrogenase" evidence="10">
    <location>
        <begin position="150"/>
        <end position="450"/>
    </location>
</feature>
<dbReference type="PIRSF" id="PIRSF000197">
    <property type="entry name" value="Bifunct_PutA"/>
    <property type="match status" value="1"/>
</dbReference>
<evidence type="ECO:0000313" key="12">
    <source>
        <dbReference type="Proteomes" id="UP000031307"/>
    </source>
</evidence>
<dbReference type="OMA" id="TYSFDML"/>
<dbReference type="PANTHER" id="PTHR42862:SF1">
    <property type="entry name" value="DELTA-1-PYRROLINE-5-CARBOXYLATE DEHYDROGENASE 2, ISOFORM A-RELATED"/>
    <property type="match status" value="1"/>
</dbReference>
<comment type="caution">
    <text evidence="11">The sequence shown here is derived from an EMBL/GenBank/DDBJ whole genome shotgun (WGS) entry which is preliminary data.</text>
</comment>
<evidence type="ECO:0000256" key="5">
    <source>
        <dbReference type="ARBA" id="ARBA00048142"/>
    </source>
</evidence>
<feature type="active site" evidence="6">
    <location>
        <position position="802"/>
    </location>
</feature>
<dbReference type="AlphaFoldDB" id="A0A0C1C6F8"/>
<dbReference type="PATRIC" id="fig|83552.4.peg.2181"/>
<dbReference type="SUPFAM" id="SSF53720">
    <property type="entry name" value="ALDH-like"/>
    <property type="match status" value="1"/>
</dbReference>
<dbReference type="InterPro" id="IPR002872">
    <property type="entry name" value="Proline_DH_dom"/>
</dbReference>
<dbReference type="CDD" id="cd07125">
    <property type="entry name" value="ALDH_PutA-P5CDH"/>
    <property type="match status" value="1"/>
</dbReference>
<dbReference type="GO" id="GO:0004657">
    <property type="term" value="F:proline dehydrogenase activity"/>
    <property type="evidence" value="ECO:0007669"/>
    <property type="project" value="InterPro"/>
</dbReference>
<dbReference type="Proteomes" id="UP000031307">
    <property type="component" value="Unassembled WGS sequence"/>
</dbReference>
<dbReference type="InterPro" id="IPR016162">
    <property type="entry name" value="Ald_DH_N"/>
</dbReference>
<dbReference type="RefSeq" id="WP_013925703.1">
    <property type="nucleotide sequence ID" value="NZ_JSAM01000107.1"/>
</dbReference>
<dbReference type="InterPro" id="IPR029510">
    <property type="entry name" value="Ald_DH_CS_GLU"/>
</dbReference>
<dbReference type="GO" id="GO:0003842">
    <property type="term" value="F:L-glutamate gamma-semialdehyde dehydrogenase activity"/>
    <property type="evidence" value="ECO:0007669"/>
    <property type="project" value="UniProtKB-EC"/>
</dbReference>
<comment type="pathway">
    <text evidence="1">Amino-acid degradation; L-proline degradation into L-glutamate; L-glutamate from L-proline: step 2/2.</text>
</comment>
<dbReference type="InterPro" id="IPR029041">
    <property type="entry name" value="FAD-linked_oxidoreductase-like"/>
</dbReference>
<dbReference type="GO" id="GO:0010133">
    <property type="term" value="P:L-proline catabolic process to L-glutamate"/>
    <property type="evidence" value="ECO:0007669"/>
    <property type="project" value="InterPro"/>
</dbReference>
<dbReference type="FunFam" id="3.40.309.10:FF:000005">
    <property type="entry name" value="1-pyrroline-5-carboxylate dehydrogenase 1"/>
    <property type="match status" value="1"/>
</dbReference>
<evidence type="ECO:0000259" key="9">
    <source>
        <dbReference type="Pfam" id="PF00171"/>
    </source>
</evidence>
<organism evidence="11 12">
    <name type="scientific">Parachlamydia acanthamoebae</name>
    <dbReference type="NCBI Taxonomy" id="83552"/>
    <lineage>
        <taxon>Bacteria</taxon>
        <taxon>Pseudomonadati</taxon>
        <taxon>Chlamydiota</taxon>
        <taxon>Chlamydiia</taxon>
        <taxon>Parachlamydiales</taxon>
        <taxon>Parachlamydiaceae</taxon>
        <taxon>Parachlamydia</taxon>
    </lineage>
</organism>
<name>A0A0C1C6F8_9BACT</name>
<evidence type="ECO:0000256" key="8">
    <source>
        <dbReference type="RuleBase" id="RU003345"/>
    </source>
</evidence>
<dbReference type="PANTHER" id="PTHR42862">
    <property type="entry name" value="DELTA-1-PYRROLINE-5-CARBOXYLATE DEHYDROGENASE 1, ISOFORM A-RELATED"/>
    <property type="match status" value="1"/>
</dbReference>
<evidence type="ECO:0000256" key="7">
    <source>
        <dbReference type="PROSITE-ProRule" id="PRU10007"/>
    </source>
</evidence>
<dbReference type="InterPro" id="IPR050485">
    <property type="entry name" value="Proline_metab_enzyme"/>
</dbReference>
<dbReference type="Pfam" id="PF01619">
    <property type="entry name" value="Pro_dh"/>
    <property type="match status" value="1"/>
</dbReference>
<evidence type="ECO:0000256" key="1">
    <source>
        <dbReference type="ARBA" id="ARBA00004786"/>
    </source>
</evidence>
<dbReference type="EMBL" id="JSAM01000107">
    <property type="protein sequence ID" value="KIA76720.1"/>
    <property type="molecule type" value="Genomic_DNA"/>
</dbReference>
<evidence type="ECO:0000313" key="11">
    <source>
        <dbReference type="EMBL" id="KIA76720.1"/>
    </source>
</evidence>